<keyword evidence="7 8" id="KW-0472">Membrane</keyword>
<dbReference type="InterPro" id="IPR023395">
    <property type="entry name" value="MCP_dom_sf"/>
</dbReference>
<dbReference type="EMBL" id="HG996472">
    <property type="protein sequence ID" value="CAG1831219.1"/>
    <property type="molecule type" value="Genomic_DNA"/>
</dbReference>
<accession>A0A804K5D8</accession>
<protein>
    <submittedName>
        <fullName evidence="9">(wild Malaysian banana) hypothetical protein</fullName>
    </submittedName>
</protein>
<feature type="repeat" description="Solcar" evidence="8">
    <location>
        <begin position="450"/>
        <end position="533"/>
    </location>
</feature>
<dbReference type="Gramene" id="Ma08_t11230.2">
    <property type="protein sequence ID" value="Ma08_p11230.2"/>
    <property type="gene ID" value="Ma08_g11230"/>
</dbReference>
<dbReference type="SUPFAM" id="SSF103506">
    <property type="entry name" value="Mitochondrial carrier"/>
    <property type="match status" value="1"/>
</dbReference>
<dbReference type="InterPro" id="IPR018108">
    <property type="entry name" value="MCP_transmembrane"/>
</dbReference>
<evidence type="ECO:0000256" key="4">
    <source>
        <dbReference type="ARBA" id="ARBA00022692"/>
    </source>
</evidence>
<dbReference type="AlphaFoldDB" id="A0A804K5D8"/>
<dbReference type="GO" id="GO:0005743">
    <property type="term" value="C:mitochondrial inner membrane"/>
    <property type="evidence" value="ECO:0000318"/>
    <property type="project" value="GO_Central"/>
</dbReference>
<evidence type="ECO:0000256" key="1">
    <source>
        <dbReference type="ARBA" id="ARBA00004141"/>
    </source>
</evidence>
<dbReference type="EnsemblPlants" id="Ma08_t11230.2">
    <property type="protein sequence ID" value="Ma08_p11230.2"/>
    <property type="gene ID" value="Ma08_g11230"/>
</dbReference>
<evidence type="ECO:0000313" key="9">
    <source>
        <dbReference type="EMBL" id="CAG1831219.1"/>
    </source>
</evidence>
<dbReference type="EnsemblPlants" id="Ma08_t11230.1">
    <property type="protein sequence ID" value="Ma08_p11230.1"/>
    <property type="gene ID" value="Ma08_g11230"/>
</dbReference>
<evidence type="ECO:0000313" key="10">
    <source>
        <dbReference type="EnsemblPlants" id="Ma08_p11230.1"/>
    </source>
</evidence>
<dbReference type="OrthoDB" id="10253709at2759"/>
<dbReference type="PANTHER" id="PTHR45667">
    <property type="entry name" value="S-ADENOSYLMETHIONINE MITOCHONDRIAL CARRIER PROTEIN"/>
    <property type="match status" value="1"/>
</dbReference>
<reference evidence="9" key="1">
    <citation type="submission" date="2021-03" db="EMBL/GenBank/DDBJ databases">
        <authorList>
            <consortium name="Genoscope - CEA"/>
            <person name="William W."/>
        </authorList>
    </citation>
    <scope>NUCLEOTIDE SEQUENCE</scope>
    <source>
        <strain evidence="9">Doubled-haploid Pahang</strain>
    </source>
</reference>
<keyword evidence="11" id="KW-1185">Reference proteome</keyword>
<proteinExistence type="inferred from homology"/>
<sequence length="671" mass="74092">MASCHGSSKHDKFSIKYLWIPLDVQCYEPNTIVSQKYALRTHAKGSTLSETKSPIQGASTAKFVSAVARIWDYAGDPAVFHIDESLKYHDHLQKECNTICYSGRQRKQKPTSTRNGSACNGLEPKSSLTSAVKSYFEEVKCIKKQLLLAACNRYVANSFIWKRVWLIGSHSHIGNDKVTWSTTRTVQASQCESIDKTSLEDLKDDRSIGTDKQSPFEISATQAKGNSAAAELYDASCDKSTNLVGNDLQISGSFYSTYSLRPMMIWKGIVVGFCRNHRSSLHFGNNFDFLTLTGYTYGRHQKAIEVMSSSVSEVSRELSAFKDCDIHECGKSLAQEPILEHKRLPIFTIHDKLEKELTKNRHAIAGALAGTIVSLCLHPIDTIKTIIQADGIGQKSVYCTLRTLISQKGIAGLYCGITTNIASSALISAIYTFTYESVKGAVLPVLPKEYHSVAHCFAGGCSSIATSLIFTPSERIKQQMQVGSQYQDCWNAFIGCFEKGGLPSLYTGWKAVLCRNIPHSIIKFYTYENLKLLCLVSAKPNSGLSTLQTLLCGGIAGSTAALFTTPFDVVKTKLQTQAPGTIGKYRGVLHALQEIARHEGFQGLYRGVTPRLAMYISQGALFFASYEFLKVVFALQVPQSHVQVIHNQQNADYSKLRSEQTEVLNQNSLAN</sequence>
<keyword evidence="6" id="KW-1133">Transmembrane helix</keyword>
<dbReference type="Proteomes" id="UP000012960">
    <property type="component" value="Unplaced"/>
</dbReference>
<keyword evidence="3" id="KW-0813">Transport</keyword>
<dbReference type="PROSITE" id="PS50920">
    <property type="entry name" value="SOLCAR"/>
    <property type="match status" value="3"/>
</dbReference>
<organism evidence="10 11">
    <name type="scientific">Musa acuminata subsp. malaccensis</name>
    <name type="common">Wild banana</name>
    <name type="synonym">Musa malaccensis</name>
    <dbReference type="NCBI Taxonomy" id="214687"/>
    <lineage>
        <taxon>Eukaryota</taxon>
        <taxon>Viridiplantae</taxon>
        <taxon>Streptophyta</taxon>
        <taxon>Embryophyta</taxon>
        <taxon>Tracheophyta</taxon>
        <taxon>Spermatophyta</taxon>
        <taxon>Magnoliopsida</taxon>
        <taxon>Liliopsida</taxon>
        <taxon>Zingiberales</taxon>
        <taxon>Musaceae</taxon>
        <taxon>Musa</taxon>
    </lineage>
</organism>
<evidence type="ECO:0000256" key="8">
    <source>
        <dbReference type="PROSITE-ProRule" id="PRU00282"/>
    </source>
</evidence>
<evidence type="ECO:0000256" key="2">
    <source>
        <dbReference type="ARBA" id="ARBA00006375"/>
    </source>
</evidence>
<keyword evidence="5" id="KW-0677">Repeat</keyword>
<dbReference type="Gene3D" id="1.50.40.10">
    <property type="entry name" value="Mitochondrial carrier domain"/>
    <property type="match status" value="2"/>
</dbReference>
<reference evidence="10" key="2">
    <citation type="submission" date="2021-05" db="UniProtKB">
        <authorList>
            <consortium name="EnsemblPlants"/>
        </authorList>
    </citation>
    <scope>IDENTIFICATION</scope>
    <source>
        <strain evidence="10">subsp. malaccensis</strain>
    </source>
</reference>
<comment type="similarity">
    <text evidence="2">Belongs to the mitochondrial carrier (TC 2.A.29) family.</text>
</comment>
<evidence type="ECO:0000256" key="5">
    <source>
        <dbReference type="ARBA" id="ARBA00022737"/>
    </source>
</evidence>
<keyword evidence="4 8" id="KW-0812">Transmembrane</keyword>
<dbReference type="GO" id="GO:0000095">
    <property type="term" value="F:S-adenosyl-L-methionine transmembrane transporter activity"/>
    <property type="evidence" value="ECO:0000318"/>
    <property type="project" value="GO_Central"/>
</dbReference>
<evidence type="ECO:0000313" key="11">
    <source>
        <dbReference type="Proteomes" id="UP000012960"/>
    </source>
</evidence>
<dbReference type="FunFam" id="1.50.40.10:FF:000162">
    <property type="entry name" value="Mitochondrial substrate carrier protein-like"/>
    <property type="match status" value="1"/>
</dbReference>
<gene>
    <name evidence="9" type="ORF">GSMUA_344730.1</name>
</gene>
<evidence type="ECO:0000256" key="7">
    <source>
        <dbReference type="ARBA" id="ARBA00023136"/>
    </source>
</evidence>
<dbReference type="Pfam" id="PF00153">
    <property type="entry name" value="Mito_carr"/>
    <property type="match status" value="3"/>
</dbReference>
<feature type="repeat" description="Solcar" evidence="8">
    <location>
        <begin position="357"/>
        <end position="441"/>
    </location>
</feature>
<comment type="subcellular location">
    <subcellularLocation>
        <location evidence="1">Membrane</location>
        <topology evidence="1">Multi-pass membrane protein</topology>
    </subcellularLocation>
</comment>
<evidence type="ECO:0000256" key="6">
    <source>
        <dbReference type="ARBA" id="ARBA00022989"/>
    </source>
</evidence>
<name>A0A804K5D8_MUSAM</name>
<evidence type="ECO:0000256" key="3">
    <source>
        <dbReference type="ARBA" id="ARBA00022448"/>
    </source>
</evidence>
<feature type="repeat" description="Solcar" evidence="8">
    <location>
        <begin position="544"/>
        <end position="632"/>
    </location>
</feature>
<dbReference type="Gramene" id="Ma08_t11230.1">
    <property type="protein sequence ID" value="Ma08_p11230.1"/>
    <property type="gene ID" value="Ma08_g11230"/>
</dbReference>